<evidence type="ECO:0000259" key="5">
    <source>
        <dbReference type="Pfam" id="PF13339"/>
    </source>
</evidence>
<sequence length="488" mass="54712">MDASRRKTTLAEELEAFHQQSRRLVEPEEEFGRELGPFLDDEELGDEKEAPHRKAPERKFRRRGELQLEGNEYVGKKTTRKRAYGHDLHGSEDEERESDAPMDQESQSESESGRSTGSDSPESSEEPNVGTDEDSLSVDSMEDRLQNMAYKSKGKAVEELVNEYEKLQEEEADALAHIKRQERKNKDRAIAIRNQQSVWESALECRMLLQNLLGLANKAPRPDVHPTVTSHSIEARTGYSAVTKAACNALDSLFQLTLELTCNNPDVLGSSYGTAQPQDLSALLSENQGLEVHEDLTDTYWRKLKAVEATFSKYGDDSVDAWHRKTSITTGTIASSMQALNQPISKQVQDLLHNPARVMKKAHLPLSAVGRVLCQMPSTATGEPSPTDDTIALLEESCDFETYDDTDFYQQLLKEFLENATDEVLGKASPVRPTKRRKLVDRRASKGRKIRYQVQEPLVNFMAPVDVPVPGIASNLFTALFGIEKVET</sequence>
<dbReference type="EMBL" id="HBIS01004170">
    <property type="protein sequence ID" value="CAE0609965.1"/>
    <property type="molecule type" value="Transcribed_RNA"/>
</dbReference>
<dbReference type="PANTHER" id="PTHR15565">
    <property type="entry name" value="AATF PROTEIN APOPTOSIS ANTAGONIZING TRANSCRIPTION FACTOR"/>
    <property type="match status" value="1"/>
</dbReference>
<evidence type="ECO:0000313" key="6">
    <source>
        <dbReference type="EMBL" id="CAE0609965.1"/>
    </source>
</evidence>
<dbReference type="Pfam" id="PF13339">
    <property type="entry name" value="AATF-Che1"/>
    <property type="match status" value="1"/>
</dbReference>
<dbReference type="InterPro" id="IPR025160">
    <property type="entry name" value="AATF"/>
</dbReference>
<feature type="compositionally biased region" description="Basic and acidic residues" evidence="3">
    <location>
        <begin position="47"/>
        <end position="66"/>
    </location>
</feature>
<feature type="compositionally biased region" description="Low complexity" evidence="3">
    <location>
        <begin position="109"/>
        <end position="120"/>
    </location>
</feature>
<reference evidence="6" key="1">
    <citation type="submission" date="2021-01" db="EMBL/GenBank/DDBJ databases">
        <authorList>
            <person name="Corre E."/>
            <person name="Pelletier E."/>
            <person name="Niang G."/>
            <person name="Scheremetjew M."/>
            <person name="Finn R."/>
            <person name="Kale V."/>
            <person name="Holt S."/>
            <person name="Cochrane G."/>
            <person name="Meng A."/>
            <person name="Brown T."/>
            <person name="Cohen L."/>
        </authorList>
    </citation>
    <scope>NUCLEOTIDE SEQUENCE</scope>
    <source>
        <strain evidence="6">CCMP1897</strain>
    </source>
</reference>
<feature type="domain" description="AATF leucine zipper-containing" evidence="5">
    <location>
        <begin position="188"/>
        <end position="325"/>
    </location>
</feature>
<dbReference type="InterPro" id="IPR039223">
    <property type="entry name" value="AATF/Bfr2"/>
</dbReference>
<proteinExistence type="inferred from homology"/>
<dbReference type="Pfam" id="PF08164">
    <property type="entry name" value="TRAUB"/>
    <property type="match status" value="1"/>
</dbReference>
<feature type="coiled-coil region" evidence="2">
    <location>
        <begin position="150"/>
        <end position="184"/>
    </location>
</feature>
<evidence type="ECO:0008006" key="7">
    <source>
        <dbReference type="Google" id="ProtNLM"/>
    </source>
</evidence>
<keyword evidence="2" id="KW-0175">Coiled coil</keyword>
<dbReference type="AlphaFoldDB" id="A0A7S3UCA3"/>
<feature type="domain" description="Apoptosis-antagonizing transcription factor C-terminal" evidence="4">
    <location>
        <begin position="409"/>
        <end position="480"/>
    </location>
</feature>
<feature type="compositionally biased region" description="Acidic residues" evidence="3">
    <location>
        <begin position="92"/>
        <end position="108"/>
    </location>
</feature>
<name>A0A7S3UCA3_9CHLO</name>
<organism evidence="6">
    <name type="scientific">Picocystis salinarum</name>
    <dbReference type="NCBI Taxonomy" id="88271"/>
    <lineage>
        <taxon>Eukaryota</taxon>
        <taxon>Viridiplantae</taxon>
        <taxon>Chlorophyta</taxon>
        <taxon>Picocystophyceae</taxon>
        <taxon>Picocystales</taxon>
        <taxon>Picocystaceae</taxon>
        <taxon>Picocystis</taxon>
    </lineage>
</organism>
<protein>
    <recommendedName>
        <fullName evidence="7">Protein BFR2</fullName>
    </recommendedName>
</protein>
<evidence type="ECO:0000256" key="1">
    <source>
        <dbReference type="ARBA" id="ARBA00008966"/>
    </source>
</evidence>
<evidence type="ECO:0000256" key="2">
    <source>
        <dbReference type="SAM" id="Coils"/>
    </source>
</evidence>
<dbReference type="GO" id="GO:0005730">
    <property type="term" value="C:nucleolus"/>
    <property type="evidence" value="ECO:0007669"/>
    <property type="project" value="TreeGrafter"/>
</dbReference>
<comment type="similarity">
    <text evidence="1">Belongs to the AATF family.</text>
</comment>
<feature type="region of interest" description="Disordered" evidence="3">
    <location>
        <begin position="1"/>
        <end position="137"/>
    </location>
</feature>
<gene>
    <name evidence="6" type="ORF">PSAL00342_LOCUS3784</name>
</gene>
<accession>A0A7S3UCA3</accession>
<evidence type="ECO:0000259" key="4">
    <source>
        <dbReference type="Pfam" id="PF08164"/>
    </source>
</evidence>
<evidence type="ECO:0000256" key="3">
    <source>
        <dbReference type="SAM" id="MobiDB-lite"/>
    </source>
</evidence>
<dbReference type="PANTHER" id="PTHR15565:SF0">
    <property type="entry name" value="PROTEIN AATF"/>
    <property type="match status" value="1"/>
</dbReference>
<dbReference type="InterPro" id="IPR012617">
    <property type="entry name" value="AATF_C"/>
</dbReference>
<feature type="compositionally biased region" description="Basic and acidic residues" evidence="3">
    <location>
        <begin position="23"/>
        <end position="33"/>
    </location>
</feature>